<proteinExistence type="predicted"/>
<comment type="caution">
    <text evidence="1">The sequence shown here is derived from an EMBL/GenBank/DDBJ whole genome shotgun (WGS) entry which is preliminary data.</text>
</comment>
<evidence type="ECO:0000313" key="2">
    <source>
        <dbReference type="Proteomes" id="UP000036261"/>
    </source>
</evidence>
<gene>
    <name evidence="1" type="ORF">ACM46_00860</name>
</gene>
<protein>
    <submittedName>
        <fullName evidence="1">Uncharacterized protein</fullName>
    </submittedName>
</protein>
<accession>A0A0J7IJH4</accession>
<dbReference type="AlphaFoldDB" id="A0A0J7IJH4"/>
<dbReference type="EMBL" id="LFND01000001">
    <property type="protein sequence ID" value="KMQ66146.1"/>
    <property type="molecule type" value="Genomic_DNA"/>
</dbReference>
<evidence type="ECO:0000313" key="1">
    <source>
        <dbReference type="EMBL" id="KMQ66146.1"/>
    </source>
</evidence>
<name>A0A0J7IJH4_9FLAO</name>
<dbReference type="STRING" id="558151.ACM46_00860"/>
<reference evidence="1 2" key="1">
    <citation type="journal article" date="2013" name="Int. J. Syst. Evol. Microbiol.">
        <title>Chryseobacterium angstadtii sp. nov., isolated from a newt tank.</title>
        <authorList>
            <person name="Kirk K.E."/>
            <person name="Hoffman J.A."/>
            <person name="Smith K.A."/>
            <person name="Strahan B.L."/>
            <person name="Failor K.C."/>
            <person name="Krebs J.E."/>
            <person name="Gale A.N."/>
            <person name="Do T.D."/>
            <person name="Sontag T.C."/>
            <person name="Batties A.M."/>
            <person name="Mistiszyn K."/>
            <person name="Newman J.D."/>
        </authorList>
    </citation>
    <scope>NUCLEOTIDE SEQUENCE [LARGE SCALE GENOMIC DNA]</scope>
    <source>
        <strain evidence="1 2">KM</strain>
    </source>
</reference>
<keyword evidence="2" id="KW-1185">Reference proteome</keyword>
<dbReference type="Proteomes" id="UP000036261">
    <property type="component" value="Unassembled WGS sequence"/>
</dbReference>
<dbReference type="RefSeq" id="WP_048504748.1">
    <property type="nucleotide sequence ID" value="NZ_LFND01000001.1"/>
</dbReference>
<dbReference type="OrthoDB" id="9822582at2"/>
<organism evidence="1 2">
    <name type="scientific">Chryseobacterium angstadtii</name>
    <dbReference type="NCBI Taxonomy" id="558151"/>
    <lineage>
        <taxon>Bacteria</taxon>
        <taxon>Pseudomonadati</taxon>
        <taxon>Bacteroidota</taxon>
        <taxon>Flavobacteriia</taxon>
        <taxon>Flavobacteriales</taxon>
        <taxon>Weeksellaceae</taxon>
        <taxon>Chryseobacterium group</taxon>
        <taxon>Chryseobacterium</taxon>
    </lineage>
</organism>
<dbReference type="PATRIC" id="fig|558151.6.peg.180"/>
<sequence length="243" mass="28763">MEKQLFAENSACEEIKKRLIEKIKSLECKDLYVFEKERNLFINEIFFLEPLGDHPISAESKNGQVIAAEKVFPLFPDKFTIKKIGDVIDLYRNTVKYMYVYFLYEGNDVNIAFLFKDDFYMGDIFDITNGDKLYVLRNNALILQTETEYPDIINAVRDFEGFFNHNYSQNKFTKYIIYNMDLVNRNFNSFDEDTEILIGAMPYGVNIDRPNLILKIHESRVGIKVYEVPENHYYFFNMGHLYP</sequence>